<sequence length="164" mass="18600">MSDPDAEFRAALLEIGHLTYVWTNTESLLVHIIAGLLGCDKDRALLVYLTLNTTRARIDLVERLAKSPFTPPAQRDLVLEATRRLARLSGERNFYNHAIYAFDLEEGAISTIQMRIADRGSEVKLGRRQPLDEAAVRDLREVIASLSQLNQTLWQLIRSQNFPL</sequence>
<protein>
    <submittedName>
        <fullName evidence="1">Uncharacterized protein</fullName>
    </submittedName>
</protein>
<accession>A0A3P3D902</accession>
<dbReference type="RefSeq" id="WP_124966761.1">
    <property type="nucleotide sequence ID" value="NZ_RRAZ01000053.1"/>
</dbReference>
<dbReference type="Proteomes" id="UP000282125">
    <property type="component" value="Unassembled WGS sequence"/>
</dbReference>
<name>A0A3P3D902_9RHOB</name>
<keyword evidence="2" id="KW-1185">Reference proteome</keyword>
<dbReference type="AlphaFoldDB" id="A0A3P3D902"/>
<reference evidence="1 2" key="1">
    <citation type="submission" date="2018-11" db="EMBL/GenBank/DDBJ databases">
        <title>Gemmobacter sp. nov., YIM 102744-1 draft genome.</title>
        <authorList>
            <person name="Li G."/>
            <person name="Jiang Y."/>
        </authorList>
    </citation>
    <scope>NUCLEOTIDE SEQUENCE [LARGE SCALE GENOMIC DNA]</scope>
    <source>
        <strain evidence="1 2">YIM 102744-1</strain>
    </source>
</reference>
<organism evidence="1 2">
    <name type="scientific">Falsigemmobacter faecalis</name>
    <dbReference type="NCBI Taxonomy" id="2488730"/>
    <lineage>
        <taxon>Bacteria</taxon>
        <taxon>Pseudomonadati</taxon>
        <taxon>Pseudomonadota</taxon>
        <taxon>Alphaproteobacteria</taxon>
        <taxon>Rhodobacterales</taxon>
        <taxon>Paracoccaceae</taxon>
        <taxon>Falsigemmobacter</taxon>
    </lineage>
</organism>
<dbReference type="OrthoDB" id="7846470at2"/>
<comment type="caution">
    <text evidence="1">The sequence shown here is derived from an EMBL/GenBank/DDBJ whole genome shotgun (WGS) entry which is preliminary data.</text>
</comment>
<dbReference type="EMBL" id="RRAZ01000053">
    <property type="protein sequence ID" value="RRH68858.1"/>
    <property type="molecule type" value="Genomic_DNA"/>
</dbReference>
<evidence type="ECO:0000313" key="2">
    <source>
        <dbReference type="Proteomes" id="UP000282125"/>
    </source>
</evidence>
<gene>
    <name evidence="1" type="ORF">EG244_19135</name>
</gene>
<proteinExistence type="predicted"/>
<evidence type="ECO:0000313" key="1">
    <source>
        <dbReference type="EMBL" id="RRH68858.1"/>
    </source>
</evidence>